<dbReference type="GO" id="GO:0005634">
    <property type="term" value="C:nucleus"/>
    <property type="evidence" value="ECO:0007669"/>
    <property type="project" value="UniProtKB-SubCell"/>
</dbReference>
<evidence type="ECO:0000313" key="4">
    <source>
        <dbReference type="Proteomes" id="UP000070501"/>
    </source>
</evidence>
<dbReference type="OrthoDB" id="342900at2759"/>
<dbReference type="GO" id="GO:0006281">
    <property type="term" value="P:DNA repair"/>
    <property type="evidence" value="ECO:0007669"/>
    <property type="project" value="UniProtKB-UniRule"/>
</dbReference>
<comment type="similarity">
    <text evidence="1">Belongs to the MET18/MMS19 family.</text>
</comment>
<organism evidence="3 4">
    <name type="scientific">Microdochium bolleyi</name>
    <dbReference type="NCBI Taxonomy" id="196109"/>
    <lineage>
        <taxon>Eukaryota</taxon>
        <taxon>Fungi</taxon>
        <taxon>Dikarya</taxon>
        <taxon>Ascomycota</taxon>
        <taxon>Pezizomycotina</taxon>
        <taxon>Sordariomycetes</taxon>
        <taxon>Xylariomycetidae</taxon>
        <taxon>Xylariales</taxon>
        <taxon>Microdochiaceae</taxon>
        <taxon>Microdochium</taxon>
    </lineage>
</organism>
<evidence type="ECO:0000313" key="3">
    <source>
        <dbReference type="EMBL" id="KXJ92001.1"/>
    </source>
</evidence>
<comment type="function">
    <text evidence="1">Key component of the cytosolic iron-sulfur protein assembly (CIA) complex, a multiprotein complex that mediates the incorporation of iron-sulfur cluster into apoproteins specifically involved in DNA metabolism and genomic integrity. In the CIA complex, MMS19 acts as an adapter between early-acting CIA components and a subset of cellular target iron-sulfur proteins.</text>
</comment>
<keyword evidence="1" id="KW-0234">DNA repair</keyword>
<dbReference type="STRING" id="196109.A0A136J473"/>
<dbReference type="Pfam" id="PF14500">
    <property type="entry name" value="MMS19_N"/>
    <property type="match status" value="1"/>
</dbReference>
<dbReference type="InterPro" id="IPR039920">
    <property type="entry name" value="MMS19"/>
</dbReference>
<dbReference type="PANTHER" id="PTHR12891:SF0">
    <property type="entry name" value="MMS19 NUCLEOTIDE EXCISION REPAIR PROTEIN HOMOLOG"/>
    <property type="match status" value="1"/>
</dbReference>
<accession>A0A136J473</accession>
<dbReference type="AlphaFoldDB" id="A0A136J473"/>
<keyword evidence="1" id="KW-0227">DNA damage</keyword>
<gene>
    <name evidence="3" type="ORF">Micbo1qcDRAFT_233340</name>
</gene>
<keyword evidence="4" id="KW-1185">Reference proteome</keyword>
<dbReference type="EMBL" id="KQ964249">
    <property type="protein sequence ID" value="KXJ92001.1"/>
    <property type="molecule type" value="Genomic_DNA"/>
</dbReference>
<dbReference type="PANTHER" id="PTHR12891">
    <property type="entry name" value="DNA REPAIR/TRANSCRIPTION PROTEIN MET18/MMS19"/>
    <property type="match status" value="1"/>
</dbReference>
<dbReference type="GO" id="GO:0016226">
    <property type="term" value="P:iron-sulfur cluster assembly"/>
    <property type="evidence" value="ECO:0007669"/>
    <property type="project" value="UniProtKB-UniRule"/>
</dbReference>
<dbReference type="GO" id="GO:0097361">
    <property type="term" value="C:cytosolic [4Fe-4S] assembly targeting complex"/>
    <property type="evidence" value="ECO:0007669"/>
    <property type="project" value="UniProtKB-UniRule"/>
</dbReference>
<evidence type="ECO:0000256" key="1">
    <source>
        <dbReference type="RuleBase" id="RU367072"/>
    </source>
</evidence>
<comment type="subcellular location">
    <subcellularLocation>
        <location evidence="1">Nucleus</location>
    </subcellularLocation>
</comment>
<dbReference type="Proteomes" id="UP000070501">
    <property type="component" value="Unassembled WGS sequence"/>
</dbReference>
<name>A0A136J473_9PEZI</name>
<dbReference type="GO" id="GO:0051604">
    <property type="term" value="P:protein maturation"/>
    <property type="evidence" value="ECO:0007669"/>
    <property type="project" value="UniProtKB-UniRule"/>
</dbReference>
<feature type="domain" description="MMS19 N-terminal" evidence="2">
    <location>
        <begin position="72"/>
        <end position="333"/>
    </location>
</feature>
<protein>
    <recommendedName>
        <fullName evidence="1">MMS19 nucleotide excision repair protein</fullName>
    </recommendedName>
</protein>
<sequence>MAGSKFDELALQYVLAIDQPAEAAAAAEAATLIQSSSNNRILVGQWVSSINRWISPDAGSGDRMDEGSGLDQDLISRAKALDFLASTLEVLNRDALRADQVKLLAAFFGSLFSSDHRAGVAASAKALKQLTQMKAFQPALASDIIGNVSKLGDDFKLQAPATRLELFELFNGFFADPSVVKDLSTRHGEGSEFMTGLLALCRSERDPKNLLIWFSILQIFLRSFSPSKEMLEATFKAFSAYFPISLRASTTPSGITADDLKRAVRACFSADYRLAGLTIPFLIGKLDQGDAVTVAVKVDILQTLEACLSQYEEPQQSVVPYMDQVWNSLKYEVRNGEVADTVEATLKTIAALTRRLDDGNLRAFFTSAWRDLGDDLANPSYAAQAGRLLVAISGASIRSFDLAASQSMSLIQSTIKNSKTSSHQQDLVIVLNSLLLVRTHLDYGDRDRIELSSDALFGDTLFTDIYQRLWEEFVNDDTTGAEKNGLLQKLMEGMATLVGQRASNDQTKRLCSDQTCVLILGQLAKPAIVCPLTDTALLGSASTPATQDALQDSAASSLTRAIPQFPEGFQQVLLIFLSTVKSVLDSQTVTADLSVNIQVAAATLSDIVCSDTASESTTSATSRALTYALLQGLSKVLSIPAQSAPEKQQLVSAFIASIHLNVTKSLQTLVKRSGSETQTPPITKEWFSQYQNAVADSIASPNLRNADAVPTAESVAGPVSTFTQLLAFYLLVVRELYISFTCTGQVSTEDASPGSVGLSTAVLEFTTNDQEVCLHHLGLLASSVVRSLSQEEQVALSLDKGAFVLFHDNSTTGPVAGTFSPRDKFRTVPLTMGVLQGLHPAAIDDQLLVSALENVLHHLLSPNPDFSLTTRAALDNVLTILSNKHQPKGAERSAKRLEIQDSIIKSYEQIVQTEPATKGDPLWQVRAFSSILQYLAGDVTRFQGNPAENKLLQHICEHAPRDERYGDAFAKCFGILVSPKQCLSSENHVIRKRLSEQWIYHQAVQPYYSECLLPPKASEAGEKPSVPRAARARAAAVFAVLQHLKYEHYGADAAQIVRIVVSRLSALGPGQEVDSCLAVLNTILDKEPSALKEHLGPLIRGVTQVYRESIELARSGARRGQNDRSFHSNRKHALTFLCRAATVYETSHVLPHRQSLLRPLSMACGDPVREIRRIALATRQAWEALN</sequence>
<dbReference type="SUPFAM" id="SSF48371">
    <property type="entry name" value="ARM repeat"/>
    <property type="match status" value="1"/>
</dbReference>
<dbReference type="InterPro" id="IPR029240">
    <property type="entry name" value="MMS19_N"/>
</dbReference>
<proteinExistence type="inferred from homology"/>
<dbReference type="InParanoid" id="A0A136J473"/>
<reference evidence="4" key="1">
    <citation type="submission" date="2016-02" db="EMBL/GenBank/DDBJ databases">
        <title>Draft genome sequence of Microdochium bolleyi, a fungal endophyte of beachgrass.</title>
        <authorList>
            <consortium name="DOE Joint Genome Institute"/>
            <person name="David A.S."/>
            <person name="May G."/>
            <person name="Haridas S."/>
            <person name="Lim J."/>
            <person name="Wang M."/>
            <person name="Labutti K."/>
            <person name="Lipzen A."/>
            <person name="Barry K."/>
            <person name="Grigoriev I.V."/>
        </authorList>
    </citation>
    <scope>NUCLEOTIDE SEQUENCE [LARGE SCALE GENOMIC DNA]</scope>
    <source>
        <strain evidence="4">J235TASD1</strain>
    </source>
</reference>
<dbReference type="InterPro" id="IPR016024">
    <property type="entry name" value="ARM-type_fold"/>
</dbReference>
<evidence type="ECO:0000259" key="2">
    <source>
        <dbReference type="Pfam" id="PF14500"/>
    </source>
</evidence>
<keyword evidence="1" id="KW-0539">Nucleus</keyword>